<dbReference type="GO" id="GO:0016646">
    <property type="term" value="F:oxidoreductase activity, acting on the CH-NH group of donors, NAD or NADP as acceptor"/>
    <property type="evidence" value="ECO:0007669"/>
    <property type="project" value="UniProtKB-ARBA"/>
</dbReference>
<sequence>MNEKALFKLTYGVHVITSKKGDRINGQIANTAIQIAYDPITVTVSINKNNLTHAYIKDSRTFAVSVVGQDAPLSLIGQFGFKSGRDVDKFEGINYKLTPNGVPYVTDYTLSYMEAEVLQEVDAGTHTIFIGKVIGAEVLQEGTPMTYAYYHEIKRGSVPKTAPTYSALKEPKPVSEKYVCSVCGYTYDPELGDPDGGIAPGTAFADLPEDWVCPVCGAGKGDFEKA</sequence>
<dbReference type="PRINTS" id="PR00163">
    <property type="entry name" value="RUBREDOXIN"/>
</dbReference>
<dbReference type="SUPFAM" id="SSF50475">
    <property type="entry name" value="FMN-binding split barrel"/>
    <property type="match status" value="1"/>
</dbReference>
<dbReference type="GO" id="GO:0010181">
    <property type="term" value="F:FMN binding"/>
    <property type="evidence" value="ECO:0007669"/>
    <property type="project" value="InterPro"/>
</dbReference>
<dbReference type="Pfam" id="PF01613">
    <property type="entry name" value="Flavin_Reduct"/>
    <property type="match status" value="1"/>
</dbReference>
<dbReference type="InterPro" id="IPR002563">
    <property type="entry name" value="Flavin_Rdtase-like_dom"/>
</dbReference>
<evidence type="ECO:0000259" key="5">
    <source>
        <dbReference type="PROSITE" id="PS50903"/>
    </source>
</evidence>
<dbReference type="Pfam" id="PF00301">
    <property type="entry name" value="Rubredoxin"/>
    <property type="match status" value="1"/>
</dbReference>
<dbReference type="CDD" id="cd00730">
    <property type="entry name" value="rubredoxin"/>
    <property type="match status" value="1"/>
</dbReference>
<reference evidence="6 7" key="1">
    <citation type="journal article" date="2018" name="Environ. Microbiol.">
        <title>Novel energy conservation strategies and behaviour of Pelotomaculum schinkii driving syntrophic propionate catabolism.</title>
        <authorList>
            <person name="Hidalgo-Ahumada C.A.P."/>
            <person name="Nobu M.K."/>
            <person name="Narihiro T."/>
            <person name="Tamaki H."/>
            <person name="Liu W.T."/>
            <person name="Kamagata Y."/>
            <person name="Stams A.J.M."/>
            <person name="Imachi H."/>
            <person name="Sousa D.Z."/>
        </authorList>
    </citation>
    <scope>NUCLEOTIDE SEQUENCE [LARGE SCALE GENOMIC DNA]</scope>
    <source>
        <strain evidence="6 7">HH</strain>
    </source>
</reference>
<dbReference type="SUPFAM" id="SSF57802">
    <property type="entry name" value="Rubredoxin-like"/>
    <property type="match status" value="1"/>
</dbReference>
<dbReference type="Gene3D" id="2.30.110.10">
    <property type="entry name" value="Electron Transport, Fmn-binding Protein, Chain A"/>
    <property type="match status" value="1"/>
</dbReference>
<dbReference type="PANTHER" id="PTHR47627:SF1">
    <property type="entry name" value="RUBREDOXIN-1-RELATED"/>
    <property type="match status" value="1"/>
</dbReference>
<evidence type="ECO:0000256" key="4">
    <source>
        <dbReference type="ARBA" id="ARBA00023004"/>
    </source>
</evidence>
<dbReference type="PROSITE" id="PS00202">
    <property type="entry name" value="RUBREDOXIN"/>
    <property type="match status" value="1"/>
</dbReference>
<keyword evidence="3" id="KW-0249">Electron transport</keyword>
<gene>
    <name evidence="6" type="primary">hrb</name>
    <name evidence="6" type="ORF">Psch_03365</name>
</gene>
<dbReference type="GO" id="GO:0009055">
    <property type="term" value="F:electron transfer activity"/>
    <property type="evidence" value="ECO:0007669"/>
    <property type="project" value="TreeGrafter"/>
</dbReference>
<dbReference type="NCBIfam" id="NF045768">
    <property type="entry name" value="RubredRD"/>
    <property type="match status" value="1"/>
</dbReference>
<dbReference type="InterPro" id="IPR024935">
    <property type="entry name" value="Rubredoxin_dom"/>
</dbReference>
<organism evidence="6 7">
    <name type="scientific">Pelotomaculum schinkii</name>
    <dbReference type="NCBI Taxonomy" id="78350"/>
    <lineage>
        <taxon>Bacteria</taxon>
        <taxon>Bacillati</taxon>
        <taxon>Bacillota</taxon>
        <taxon>Clostridia</taxon>
        <taxon>Eubacteriales</taxon>
        <taxon>Desulfotomaculaceae</taxon>
        <taxon>Pelotomaculum</taxon>
    </lineage>
</organism>
<dbReference type="Gene3D" id="2.20.28.10">
    <property type="match status" value="1"/>
</dbReference>
<comment type="caution">
    <text evidence="6">The sequence shown here is derived from an EMBL/GenBank/DDBJ whole genome shotgun (WGS) entry which is preliminary data.</text>
</comment>
<dbReference type="RefSeq" id="WP_190258962.1">
    <property type="nucleotide sequence ID" value="NZ_QFGA01000003.1"/>
</dbReference>
<dbReference type="GO" id="GO:0005506">
    <property type="term" value="F:iron ion binding"/>
    <property type="evidence" value="ECO:0007669"/>
    <property type="project" value="InterPro"/>
</dbReference>
<keyword evidence="1" id="KW-0813">Transport</keyword>
<evidence type="ECO:0000313" key="7">
    <source>
        <dbReference type="Proteomes" id="UP000298324"/>
    </source>
</evidence>
<dbReference type="InterPro" id="IPR024934">
    <property type="entry name" value="Rubredoxin-like_dom"/>
</dbReference>
<dbReference type="InterPro" id="IPR018527">
    <property type="entry name" value="Rubredoxin_Fe_BS"/>
</dbReference>
<protein>
    <submittedName>
        <fullName evidence="6">High molecular weight rubredoxin</fullName>
    </submittedName>
</protein>
<dbReference type="InterPro" id="IPR012349">
    <property type="entry name" value="Split_barrel_FMN-bd"/>
</dbReference>
<name>A0A4Y7R6M1_9FIRM</name>
<dbReference type="PROSITE" id="PS50903">
    <property type="entry name" value="RUBREDOXIN_LIKE"/>
    <property type="match status" value="1"/>
</dbReference>
<dbReference type="AlphaFoldDB" id="A0A4Y7R6M1"/>
<dbReference type="SMART" id="SM00903">
    <property type="entry name" value="Flavin_Reduct"/>
    <property type="match status" value="1"/>
</dbReference>
<dbReference type="EMBL" id="QFGA01000003">
    <property type="protein sequence ID" value="TEB04604.1"/>
    <property type="molecule type" value="Genomic_DNA"/>
</dbReference>
<dbReference type="GO" id="GO:0043448">
    <property type="term" value="P:alkane catabolic process"/>
    <property type="evidence" value="ECO:0007669"/>
    <property type="project" value="TreeGrafter"/>
</dbReference>
<dbReference type="InterPro" id="IPR050526">
    <property type="entry name" value="Rubredoxin_ET"/>
</dbReference>
<feature type="domain" description="Rubredoxin-like" evidence="5">
    <location>
        <begin position="175"/>
        <end position="226"/>
    </location>
</feature>
<dbReference type="PANTHER" id="PTHR47627">
    <property type="entry name" value="RUBREDOXIN"/>
    <property type="match status" value="1"/>
</dbReference>
<keyword evidence="2" id="KW-0479">Metal-binding</keyword>
<evidence type="ECO:0000256" key="2">
    <source>
        <dbReference type="ARBA" id="ARBA00022723"/>
    </source>
</evidence>
<accession>A0A4Y7R6M1</accession>
<proteinExistence type="predicted"/>
<evidence type="ECO:0000256" key="3">
    <source>
        <dbReference type="ARBA" id="ARBA00022982"/>
    </source>
</evidence>
<evidence type="ECO:0000256" key="1">
    <source>
        <dbReference type="ARBA" id="ARBA00022448"/>
    </source>
</evidence>
<evidence type="ECO:0000313" key="6">
    <source>
        <dbReference type="EMBL" id="TEB04604.1"/>
    </source>
</evidence>
<keyword evidence="4" id="KW-0408">Iron</keyword>
<keyword evidence="7" id="KW-1185">Reference proteome</keyword>
<dbReference type="FunFam" id="2.20.28.10:FF:000001">
    <property type="entry name" value="Rubredoxin"/>
    <property type="match status" value="1"/>
</dbReference>
<dbReference type="Proteomes" id="UP000298324">
    <property type="component" value="Unassembled WGS sequence"/>
</dbReference>